<evidence type="ECO:0000256" key="1">
    <source>
        <dbReference type="ARBA" id="ARBA00001965"/>
    </source>
</evidence>
<dbReference type="Pfam" id="PF00301">
    <property type="entry name" value="Rubredoxin"/>
    <property type="match status" value="1"/>
</dbReference>
<evidence type="ECO:0000256" key="3">
    <source>
        <dbReference type="ARBA" id="ARBA00002792"/>
    </source>
</evidence>
<comment type="caution">
    <text evidence="18">The sequence shown here is derived from an EMBL/GenBank/DDBJ whole genome shotgun (WGS) entry which is preliminary data.</text>
</comment>
<dbReference type="InterPro" id="IPR041364">
    <property type="entry name" value="Rbx-bd"/>
</dbReference>
<evidence type="ECO:0000313" key="18">
    <source>
        <dbReference type="EMBL" id="OIN05566.1"/>
    </source>
</evidence>
<keyword evidence="12" id="KW-0274">FAD</keyword>
<evidence type="ECO:0000256" key="9">
    <source>
        <dbReference type="ARBA" id="ARBA00022490"/>
    </source>
</evidence>
<dbReference type="PRINTS" id="PR00163">
    <property type="entry name" value="RUBREDOXIN"/>
</dbReference>
<dbReference type="GO" id="GO:0016491">
    <property type="term" value="F:oxidoreductase activity"/>
    <property type="evidence" value="ECO:0007669"/>
    <property type="project" value="UniProtKB-KW"/>
</dbReference>
<name>A0A1J4QDK8_9GAMM</name>
<protein>
    <submittedName>
        <fullName evidence="18">Rubredoxin-NAD(+) reductase</fullName>
    </submittedName>
</protein>
<dbReference type="Pfam" id="PF07992">
    <property type="entry name" value="Pyr_redox_2"/>
    <property type="match status" value="1"/>
</dbReference>
<dbReference type="InterPro" id="IPR036188">
    <property type="entry name" value="FAD/NAD-bd_sf"/>
</dbReference>
<dbReference type="PANTHER" id="PTHR43429">
    <property type="entry name" value="PYRIDINE NUCLEOTIDE-DISULFIDE OXIDOREDUCTASE DOMAIN-CONTAINING"/>
    <property type="match status" value="1"/>
</dbReference>
<dbReference type="EMBL" id="MDKE01000055">
    <property type="protein sequence ID" value="OIN05566.1"/>
    <property type="molecule type" value="Genomic_DNA"/>
</dbReference>
<evidence type="ECO:0000256" key="10">
    <source>
        <dbReference type="ARBA" id="ARBA00022630"/>
    </source>
</evidence>
<keyword evidence="8" id="KW-0813">Transport</keyword>
<dbReference type="OrthoDB" id="9808980at2"/>
<dbReference type="PRINTS" id="PR00411">
    <property type="entry name" value="PNDRDTASEI"/>
</dbReference>
<accession>A0A1J4QDK8</accession>
<comment type="pathway">
    <text evidence="5">Hydrocarbon metabolism; alkane degradation.</text>
</comment>
<keyword evidence="13" id="KW-0249">Electron transport</keyword>
<evidence type="ECO:0000256" key="14">
    <source>
        <dbReference type="ARBA" id="ARBA00023002"/>
    </source>
</evidence>
<organism evidence="18 19">
    <name type="scientific">Oceanisphaera psychrotolerans</name>
    <dbReference type="NCBI Taxonomy" id="1414654"/>
    <lineage>
        <taxon>Bacteria</taxon>
        <taxon>Pseudomonadati</taxon>
        <taxon>Pseudomonadota</taxon>
        <taxon>Gammaproteobacteria</taxon>
        <taxon>Aeromonadales</taxon>
        <taxon>Aeromonadaceae</taxon>
        <taxon>Oceanisphaera</taxon>
    </lineage>
</organism>
<evidence type="ECO:0000256" key="13">
    <source>
        <dbReference type="ARBA" id="ARBA00022982"/>
    </source>
</evidence>
<evidence type="ECO:0000256" key="12">
    <source>
        <dbReference type="ARBA" id="ARBA00022827"/>
    </source>
</evidence>
<dbReference type="InterPro" id="IPR024934">
    <property type="entry name" value="Rubredoxin-like_dom"/>
</dbReference>
<gene>
    <name evidence="18" type="ORF">BFR47_05085</name>
</gene>
<evidence type="ECO:0000256" key="7">
    <source>
        <dbReference type="ARBA" id="ARBA00006442"/>
    </source>
</evidence>
<keyword evidence="16" id="KW-0520">NAD</keyword>
<keyword evidence="15" id="KW-0408">Iron</keyword>
<comment type="cofactor">
    <cofactor evidence="2">
        <name>FAD</name>
        <dbReference type="ChEBI" id="CHEBI:57692"/>
    </cofactor>
</comment>
<evidence type="ECO:0000256" key="8">
    <source>
        <dbReference type="ARBA" id="ARBA00022448"/>
    </source>
</evidence>
<evidence type="ECO:0000256" key="6">
    <source>
        <dbReference type="ARBA" id="ARBA00005337"/>
    </source>
</evidence>
<dbReference type="PRINTS" id="PR00368">
    <property type="entry name" value="FADPNR"/>
</dbReference>
<dbReference type="GO" id="GO:0005506">
    <property type="term" value="F:iron ion binding"/>
    <property type="evidence" value="ECO:0007669"/>
    <property type="project" value="InterPro"/>
</dbReference>
<dbReference type="Proteomes" id="UP000243073">
    <property type="component" value="Unassembled WGS sequence"/>
</dbReference>
<comment type="similarity">
    <text evidence="7">Belongs to the FAD-dependent oxidoreductase family.</text>
</comment>
<dbReference type="FunFam" id="2.20.28.10:FF:000001">
    <property type="entry name" value="Rubredoxin"/>
    <property type="match status" value="1"/>
</dbReference>
<dbReference type="STRING" id="1414654.BFR47_05085"/>
<comment type="similarity">
    <text evidence="6">Belongs to the rubredoxin family.</text>
</comment>
<dbReference type="PANTHER" id="PTHR43429:SF3">
    <property type="entry name" value="NITRITE REDUCTASE [NAD(P)H]"/>
    <property type="match status" value="1"/>
</dbReference>
<evidence type="ECO:0000256" key="16">
    <source>
        <dbReference type="ARBA" id="ARBA00023027"/>
    </source>
</evidence>
<keyword evidence="14" id="KW-0560">Oxidoreductase</keyword>
<dbReference type="SUPFAM" id="SSF51905">
    <property type="entry name" value="FAD/NAD(P)-binding domain"/>
    <property type="match status" value="1"/>
</dbReference>
<reference evidence="18 19" key="1">
    <citation type="submission" date="2016-07" db="EMBL/GenBank/DDBJ databases">
        <title>Draft Genome Sequence of Oceanisphaera psychrotolerans, isolated from coastal sediment samples.</title>
        <authorList>
            <person name="Zhuo S."/>
            <person name="Ruan Z."/>
        </authorList>
    </citation>
    <scope>NUCLEOTIDE SEQUENCE [LARGE SCALE GENOMIC DNA]</scope>
    <source>
        <strain evidence="18 19">LAM-WHM-ZC</strain>
    </source>
</reference>
<evidence type="ECO:0000256" key="5">
    <source>
        <dbReference type="ARBA" id="ARBA00004933"/>
    </source>
</evidence>
<comment type="cofactor">
    <cofactor evidence="1">
        <name>Fe(3+)</name>
        <dbReference type="ChEBI" id="CHEBI:29034"/>
    </cofactor>
</comment>
<dbReference type="Gene3D" id="3.30.390.120">
    <property type="match status" value="1"/>
</dbReference>
<dbReference type="GO" id="GO:0005737">
    <property type="term" value="C:cytoplasm"/>
    <property type="evidence" value="ECO:0007669"/>
    <property type="project" value="UniProtKB-SubCell"/>
</dbReference>
<keyword evidence="19" id="KW-1185">Reference proteome</keyword>
<keyword evidence="9" id="KW-0963">Cytoplasm</keyword>
<keyword evidence="11" id="KW-0479">Metal-binding</keyword>
<sequence>MKKWLCIICGLIYDEAKGWPADGIAPGTAWEDVPDDWLCPDCLVGKADFEMLEITDDAPAPLAVVAEISTPLTETAPEPVVIIGTGHGGYQLAAALRARSPELPITLFTADDGALYSKPALSNALALGKDGDSLVGETALAWEQRLGVRVYPHTRVERIDRENRQLHTNIGVYPYGRLVLATGASPIVIPVEGEQDAMLSVNDLADYRRFRRQLTGKQHVTILGDGLIGCEFANDLAAQGVAVTVVGLGQWPMERLIPQPLGQALQQALTELGTDWALQDSITRIDREGEGYRLQLQSGRVLNTDLVLSAVGLRPNTGLAQAAGLVTGRGIGVDICHQTSDPHIFALGDCAEVEGQWAPYIAPINQAMPALVNSLLGTLTPAALKPAPVLVKTPVLPLSVMPASGEGEWRVEGEGRELAAGFYNPAGALTGFALLGSTQQGLRSQWLERLTSNRQAA</sequence>
<evidence type="ECO:0000313" key="19">
    <source>
        <dbReference type="Proteomes" id="UP000243073"/>
    </source>
</evidence>
<dbReference type="RefSeq" id="WP_071473775.1">
    <property type="nucleotide sequence ID" value="NZ_MDKE01000055.1"/>
</dbReference>
<dbReference type="InterPro" id="IPR024935">
    <property type="entry name" value="Rubredoxin_dom"/>
</dbReference>
<evidence type="ECO:0000256" key="4">
    <source>
        <dbReference type="ARBA" id="ARBA00004496"/>
    </source>
</evidence>
<proteinExistence type="inferred from homology"/>
<dbReference type="AlphaFoldDB" id="A0A1J4QDK8"/>
<comment type="function">
    <text evidence="3">Involved in the hydrocarbon hydroxylating system, which transfers electrons from NADH to rubredoxin reductase and then through rubredoxin to alkane 1 monooxygenase.</text>
</comment>
<dbReference type="Gene3D" id="3.50.50.60">
    <property type="entry name" value="FAD/NAD(P)-binding domain"/>
    <property type="match status" value="2"/>
</dbReference>
<feature type="domain" description="Rubredoxin-like" evidence="17">
    <location>
        <begin position="1"/>
        <end position="52"/>
    </location>
</feature>
<dbReference type="InterPro" id="IPR023753">
    <property type="entry name" value="FAD/NAD-binding_dom"/>
</dbReference>
<evidence type="ECO:0000256" key="15">
    <source>
        <dbReference type="ARBA" id="ARBA00023004"/>
    </source>
</evidence>
<evidence type="ECO:0000256" key="2">
    <source>
        <dbReference type="ARBA" id="ARBA00001974"/>
    </source>
</evidence>
<dbReference type="CDD" id="cd00730">
    <property type="entry name" value="rubredoxin"/>
    <property type="match status" value="1"/>
</dbReference>
<dbReference type="PROSITE" id="PS50903">
    <property type="entry name" value="RUBREDOXIN_LIKE"/>
    <property type="match status" value="1"/>
</dbReference>
<evidence type="ECO:0000259" key="17">
    <source>
        <dbReference type="PROSITE" id="PS50903"/>
    </source>
</evidence>
<dbReference type="SUPFAM" id="SSF57802">
    <property type="entry name" value="Rubredoxin-like"/>
    <property type="match status" value="1"/>
</dbReference>
<keyword evidence="10" id="KW-0285">Flavoprotein</keyword>
<dbReference type="InterPro" id="IPR050260">
    <property type="entry name" value="FAD-bd_OxRdtase"/>
</dbReference>
<comment type="subcellular location">
    <subcellularLocation>
        <location evidence="4">Cytoplasm</location>
    </subcellularLocation>
</comment>
<dbReference type="Gene3D" id="2.20.28.10">
    <property type="match status" value="1"/>
</dbReference>
<dbReference type="Pfam" id="PF18113">
    <property type="entry name" value="Rbx_binding"/>
    <property type="match status" value="1"/>
</dbReference>
<evidence type="ECO:0000256" key="11">
    <source>
        <dbReference type="ARBA" id="ARBA00022723"/>
    </source>
</evidence>